<reference evidence="3" key="1">
    <citation type="journal article" date="2013" name="Science">
        <title>The Amborella genome and the evolution of flowering plants.</title>
        <authorList>
            <consortium name="Amborella Genome Project"/>
        </authorList>
    </citation>
    <scope>NUCLEOTIDE SEQUENCE [LARGE SCALE GENOMIC DNA]</scope>
</reference>
<keyword evidence="3" id="KW-1185">Reference proteome</keyword>
<feature type="region of interest" description="Disordered" evidence="1">
    <location>
        <begin position="1"/>
        <end position="20"/>
    </location>
</feature>
<dbReference type="Proteomes" id="UP000017836">
    <property type="component" value="Unassembled WGS sequence"/>
</dbReference>
<organism evidence="2 3">
    <name type="scientific">Amborella trichopoda</name>
    <dbReference type="NCBI Taxonomy" id="13333"/>
    <lineage>
        <taxon>Eukaryota</taxon>
        <taxon>Viridiplantae</taxon>
        <taxon>Streptophyta</taxon>
        <taxon>Embryophyta</taxon>
        <taxon>Tracheophyta</taxon>
        <taxon>Spermatophyta</taxon>
        <taxon>Magnoliopsida</taxon>
        <taxon>Amborellales</taxon>
        <taxon>Amborellaceae</taxon>
        <taxon>Amborella</taxon>
    </lineage>
</organism>
<dbReference type="EMBL" id="KI392812">
    <property type="protein sequence ID" value="ERN10622.1"/>
    <property type="molecule type" value="Genomic_DNA"/>
</dbReference>
<accession>W1PKT3</accession>
<gene>
    <name evidence="2" type="ORF">AMTR_s00028p00175480</name>
</gene>
<evidence type="ECO:0000313" key="2">
    <source>
        <dbReference type="EMBL" id="ERN10622.1"/>
    </source>
</evidence>
<evidence type="ECO:0000256" key="1">
    <source>
        <dbReference type="SAM" id="MobiDB-lite"/>
    </source>
</evidence>
<dbReference type="AlphaFoldDB" id="W1PKT3"/>
<dbReference type="Gramene" id="ERN10622">
    <property type="protein sequence ID" value="ERN10622"/>
    <property type="gene ID" value="AMTR_s00028p00175480"/>
</dbReference>
<proteinExistence type="predicted"/>
<protein>
    <submittedName>
        <fullName evidence="2">Uncharacterized protein</fullName>
    </submittedName>
</protein>
<dbReference type="HOGENOM" id="CLU_2226759_0_0_1"/>
<name>W1PKT3_AMBTC</name>
<sequence>MRKPLLRGNSKKTRSPNRKRLTLLSAQSLTLRRHPLLTPLPKHPHHGKHFMIKERSEALEKRPVDKRAHHQNPDLKGLVYTKGRGKPKILHRFSPRVPDFLDTLPE</sequence>
<evidence type="ECO:0000313" key="3">
    <source>
        <dbReference type="Proteomes" id="UP000017836"/>
    </source>
</evidence>
<feature type="region of interest" description="Disordered" evidence="1">
    <location>
        <begin position="60"/>
        <end position="83"/>
    </location>
</feature>